<dbReference type="AlphaFoldDB" id="M7N1Q8"/>
<evidence type="ECO:0000313" key="2">
    <source>
        <dbReference type="Proteomes" id="UP000011910"/>
    </source>
</evidence>
<dbReference type="STRING" id="1279009.ADICEAN_03721"/>
<accession>M7N1Q8</accession>
<organism evidence="1 2">
    <name type="scientific">Cesiribacter andamanensis AMV16</name>
    <dbReference type="NCBI Taxonomy" id="1279009"/>
    <lineage>
        <taxon>Bacteria</taxon>
        <taxon>Pseudomonadati</taxon>
        <taxon>Bacteroidota</taxon>
        <taxon>Cytophagia</taxon>
        <taxon>Cytophagales</taxon>
        <taxon>Cesiribacteraceae</taxon>
        <taxon>Cesiribacter</taxon>
    </lineage>
</organism>
<dbReference type="InterPro" id="IPR041662">
    <property type="entry name" value="SusD-like_2"/>
</dbReference>
<dbReference type="PROSITE" id="PS51257">
    <property type="entry name" value="PROKAR_LIPOPROTEIN"/>
    <property type="match status" value="1"/>
</dbReference>
<dbReference type="PATRIC" id="fig|1279009.4.peg.3765"/>
<dbReference type="Proteomes" id="UP000011910">
    <property type="component" value="Unassembled WGS sequence"/>
</dbReference>
<gene>
    <name evidence="1" type="ORF">ADICEAN_03721</name>
</gene>
<dbReference type="OrthoDB" id="622163at2"/>
<protein>
    <submittedName>
        <fullName evidence="1">Starch-binding associating with outer membrane</fullName>
    </submittedName>
</protein>
<keyword evidence="2" id="KW-1185">Reference proteome</keyword>
<dbReference type="Gene3D" id="1.25.40.390">
    <property type="match status" value="1"/>
</dbReference>
<dbReference type="EMBL" id="AODQ01000140">
    <property type="protein sequence ID" value="EMR01156.1"/>
    <property type="molecule type" value="Genomic_DNA"/>
</dbReference>
<reference evidence="1 2" key="1">
    <citation type="journal article" date="2013" name="Genome Announc.">
        <title>Draft Genome Sequence of Cesiribacter andamanensis Strain AMV16T, Isolated from a Soil Sample from a Mud Volcano in the Andaman Islands, India.</title>
        <authorList>
            <person name="Shivaji S."/>
            <person name="Ara S."/>
            <person name="Begum Z."/>
            <person name="Srinivas T.N."/>
            <person name="Singh A."/>
            <person name="Kumar Pinnaka A."/>
        </authorList>
    </citation>
    <scope>NUCLEOTIDE SEQUENCE [LARGE SCALE GENOMIC DNA]</scope>
    <source>
        <strain evidence="1 2">AMV16</strain>
    </source>
</reference>
<dbReference type="eggNOG" id="COG0521">
    <property type="taxonomic scope" value="Bacteria"/>
</dbReference>
<sequence>MNIRPIFTYVLSAGLLFASTSCEDFLDINVDPNNPADVPLAQLLPTTQVTTARSVGLSSRGLSNITSMYMHQLVQRGTEVNDYAFSGTTFGVTAPWNTLYLATLTDLKVMKEKAEAEESFQYLGVAQILEAYIYSVMVDMWGEVPYQEANLGEENTNPTFEDGAAIYADLFTKIDEGIANIKRTSTLSPGEDDVIYGGNMGNWERFANSLKLKMLNQIRLTRDVSNEVNALLSSGMLIQNQAQDFELQYGNTSAPDDRHPGYVEEWAPGGAGWYVSPYFYEIMTGKRTFFASNILEGIQDPRVPYYWYNQVAPDLGESPENATSYYDPATGFLSIYQFSFNIDPNEGFDQGSSQAVAGLYPLGGRYDEGNGLTVNYNGYGSTPQRMLTYFSLLYTRAELALVGASNEDDVDLFRQAMEASFAKVNQVASAAGAPQITQARRDTYINSVMALYEGGATQTRLQLIMTQKWIASFGYAVDAYNDYRRTGFPILHDGNADLLSTTVRGREFPVSFPYPIADLNLLPGRNQRNVYLDRVFWDR</sequence>
<dbReference type="SUPFAM" id="SSF48452">
    <property type="entry name" value="TPR-like"/>
    <property type="match status" value="1"/>
</dbReference>
<dbReference type="InterPro" id="IPR011990">
    <property type="entry name" value="TPR-like_helical_dom_sf"/>
</dbReference>
<proteinExistence type="predicted"/>
<dbReference type="RefSeq" id="WP_009197100.1">
    <property type="nucleotide sequence ID" value="NZ_AODQ01000140.1"/>
</dbReference>
<name>M7N1Q8_9BACT</name>
<dbReference type="Pfam" id="PF12771">
    <property type="entry name" value="SusD-like_2"/>
    <property type="match status" value="1"/>
</dbReference>
<evidence type="ECO:0000313" key="1">
    <source>
        <dbReference type="EMBL" id="EMR01156.1"/>
    </source>
</evidence>
<comment type="caution">
    <text evidence="1">The sequence shown here is derived from an EMBL/GenBank/DDBJ whole genome shotgun (WGS) entry which is preliminary data.</text>
</comment>